<accession>A0A0G4MF09</accession>
<sequence length="36" mass="4145">HDRQGSRAVRSSQEETDAPDTEKDPRQLGYAHHQEL</sequence>
<name>A0A0G4MF09_VERLO</name>
<gene>
    <name evidence="2" type="ORF">BN1708_019126</name>
</gene>
<organism evidence="2 3">
    <name type="scientific">Verticillium longisporum</name>
    <name type="common">Verticillium dahliae var. longisporum</name>
    <dbReference type="NCBI Taxonomy" id="100787"/>
    <lineage>
        <taxon>Eukaryota</taxon>
        <taxon>Fungi</taxon>
        <taxon>Dikarya</taxon>
        <taxon>Ascomycota</taxon>
        <taxon>Pezizomycotina</taxon>
        <taxon>Sordariomycetes</taxon>
        <taxon>Hypocreomycetidae</taxon>
        <taxon>Glomerellales</taxon>
        <taxon>Plectosphaerellaceae</taxon>
        <taxon>Verticillium</taxon>
    </lineage>
</organism>
<dbReference type="AlphaFoldDB" id="A0A0G4MF09"/>
<evidence type="ECO:0000313" key="3">
    <source>
        <dbReference type="Proteomes" id="UP000044602"/>
    </source>
</evidence>
<evidence type="ECO:0000256" key="1">
    <source>
        <dbReference type="SAM" id="MobiDB-lite"/>
    </source>
</evidence>
<reference evidence="2 3" key="1">
    <citation type="submission" date="2015-05" db="EMBL/GenBank/DDBJ databases">
        <authorList>
            <person name="Wang D.B."/>
            <person name="Wang M."/>
        </authorList>
    </citation>
    <scope>NUCLEOTIDE SEQUENCE [LARGE SCALE GENOMIC DNA]</scope>
    <source>
        <strain evidence="2">VL1</strain>
    </source>
</reference>
<evidence type="ECO:0000313" key="2">
    <source>
        <dbReference type="EMBL" id="CRK32873.1"/>
    </source>
</evidence>
<keyword evidence="3" id="KW-1185">Reference proteome</keyword>
<protein>
    <submittedName>
        <fullName evidence="2">Uncharacterized protein</fullName>
    </submittedName>
</protein>
<proteinExistence type="predicted"/>
<feature type="non-terminal residue" evidence="2">
    <location>
        <position position="1"/>
    </location>
</feature>
<dbReference type="Proteomes" id="UP000044602">
    <property type="component" value="Unassembled WGS sequence"/>
</dbReference>
<dbReference type="EMBL" id="CVQH01022326">
    <property type="protein sequence ID" value="CRK32873.1"/>
    <property type="molecule type" value="Genomic_DNA"/>
</dbReference>
<feature type="compositionally biased region" description="Basic and acidic residues" evidence="1">
    <location>
        <begin position="20"/>
        <end position="36"/>
    </location>
</feature>
<feature type="region of interest" description="Disordered" evidence="1">
    <location>
        <begin position="1"/>
        <end position="36"/>
    </location>
</feature>